<accession>A0A327R7M8</accession>
<dbReference type="EMBL" id="QLLN01000004">
    <property type="protein sequence ID" value="RAJ11704.1"/>
    <property type="molecule type" value="Genomic_DNA"/>
</dbReference>
<dbReference type="AlphaFoldDB" id="A0A327R7M8"/>
<organism evidence="1 2">
    <name type="scientific">Arenibacter echinorum</name>
    <dbReference type="NCBI Taxonomy" id="440515"/>
    <lineage>
        <taxon>Bacteria</taxon>
        <taxon>Pseudomonadati</taxon>
        <taxon>Bacteroidota</taxon>
        <taxon>Flavobacteriia</taxon>
        <taxon>Flavobacteriales</taxon>
        <taxon>Flavobacteriaceae</taxon>
        <taxon>Arenibacter</taxon>
    </lineage>
</organism>
<sequence length="49" mass="5711">MADTVTTYIKSLLRQIVLYVNYFKVFSDNEHSKSLNGMFFLNKGLSYNV</sequence>
<evidence type="ECO:0000313" key="1">
    <source>
        <dbReference type="EMBL" id="RAJ11704.1"/>
    </source>
</evidence>
<dbReference type="Proteomes" id="UP000249696">
    <property type="component" value="Unassembled WGS sequence"/>
</dbReference>
<keyword evidence="2" id="KW-1185">Reference proteome</keyword>
<reference evidence="1 2" key="1">
    <citation type="submission" date="2018-06" db="EMBL/GenBank/DDBJ databases">
        <title>Genomic Encyclopedia of Archaeal and Bacterial Type Strains, Phase II (KMG-II): from individual species to whole genera.</title>
        <authorList>
            <person name="Goeker M."/>
        </authorList>
    </citation>
    <scope>NUCLEOTIDE SEQUENCE [LARGE SCALE GENOMIC DNA]</scope>
    <source>
        <strain evidence="1 2">DSM 23522</strain>
    </source>
</reference>
<comment type="caution">
    <text evidence="1">The sequence shown here is derived from an EMBL/GenBank/DDBJ whole genome shotgun (WGS) entry which is preliminary data.</text>
</comment>
<protein>
    <submittedName>
        <fullName evidence="1">Uncharacterized protein</fullName>
    </submittedName>
</protein>
<name>A0A327R7M8_9FLAO</name>
<evidence type="ECO:0000313" key="2">
    <source>
        <dbReference type="Proteomes" id="UP000249696"/>
    </source>
</evidence>
<gene>
    <name evidence="1" type="ORF">LV92_02636</name>
</gene>
<proteinExistence type="predicted"/>